<evidence type="ECO:0000313" key="2">
    <source>
        <dbReference type="Proteomes" id="UP001055072"/>
    </source>
</evidence>
<evidence type="ECO:0000313" key="1">
    <source>
        <dbReference type="EMBL" id="KAI0087588.1"/>
    </source>
</evidence>
<comment type="caution">
    <text evidence="1">The sequence shown here is derived from an EMBL/GenBank/DDBJ whole genome shotgun (WGS) entry which is preliminary data.</text>
</comment>
<name>A0ACB8TZX1_9APHY</name>
<sequence length="174" mass="20547">MRDATRPENDPILFFDRNEPYYEFTNFSYHPIINDGRTYPTAEHLFQASKFVKEYPDIAEQIRNLPTPRAALEEATRRQRLRRHDWFDVNVKIMDAVLEKKFTQHDGLYRLLMSTGDRELIEASPVDSFWGWGENGQGRNELGKALMRLRAKFRRQQLAYASESRASRYAKELA</sequence>
<keyword evidence="2" id="KW-1185">Reference proteome</keyword>
<organism evidence="1 2">
    <name type="scientific">Irpex rosettiformis</name>
    <dbReference type="NCBI Taxonomy" id="378272"/>
    <lineage>
        <taxon>Eukaryota</taxon>
        <taxon>Fungi</taxon>
        <taxon>Dikarya</taxon>
        <taxon>Basidiomycota</taxon>
        <taxon>Agaricomycotina</taxon>
        <taxon>Agaricomycetes</taxon>
        <taxon>Polyporales</taxon>
        <taxon>Irpicaceae</taxon>
        <taxon>Irpex</taxon>
    </lineage>
</organism>
<proteinExistence type="predicted"/>
<dbReference type="EMBL" id="MU274917">
    <property type="protein sequence ID" value="KAI0087588.1"/>
    <property type="molecule type" value="Genomic_DNA"/>
</dbReference>
<reference evidence="1" key="1">
    <citation type="journal article" date="2021" name="Environ. Microbiol.">
        <title>Gene family expansions and transcriptome signatures uncover fungal adaptations to wood decay.</title>
        <authorList>
            <person name="Hage H."/>
            <person name="Miyauchi S."/>
            <person name="Viragh M."/>
            <person name="Drula E."/>
            <person name="Min B."/>
            <person name="Chaduli D."/>
            <person name="Navarro D."/>
            <person name="Favel A."/>
            <person name="Norest M."/>
            <person name="Lesage-Meessen L."/>
            <person name="Balint B."/>
            <person name="Merenyi Z."/>
            <person name="de Eugenio L."/>
            <person name="Morin E."/>
            <person name="Martinez A.T."/>
            <person name="Baldrian P."/>
            <person name="Stursova M."/>
            <person name="Martinez M.J."/>
            <person name="Novotny C."/>
            <person name="Magnuson J.K."/>
            <person name="Spatafora J.W."/>
            <person name="Maurice S."/>
            <person name="Pangilinan J."/>
            <person name="Andreopoulos W."/>
            <person name="LaButti K."/>
            <person name="Hundley H."/>
            <person name="Na H."/>
            <person name="Kuo A."/>
            <person name="Barry K."/>
            <person name="Lipzen A."/>
            <person name="Henrissat B."/>
            <person name="Riley R."/>
            <person name="Ahrendt S."/>
            <person name="Nagy L.G."/>
            <person name="Grigoriev I.V."/>
            <person name="Martin F."/>
            <person name="Rosso M.N."/>
        </authorList>
    </citation>
    <scope>NUCLEOTIDE SEQUENCE</scope>
    <source>
        <strain evidence="1">CBS 384.51</strain>
    </source>
</reference>
<protein>
    <submittedName>
        <fullName evidence="1">DUF1768-domain-containing protein</fullName>
    </submittedName>
</protein>
<gene>
    <name evidence="1" type="ORF">BDY19DRAFT_986020</name>
</gene>
<accession>A0ACB8TZX1</accession>
<dbReference type="Proteomes" id="UP001055072">
    <property type="component" value="Unassembled WGS sequence"/>
</dbReference>